<evidence type="ECO:0000256" key="1">
    <source>
        <dbReference type="ARBA" id="ARBA00009725"/>
    </source>
</evidence>
<feature type="region of interest" description="Disordered" evidence="5">
    <location>
        <begin position="100"/>
        <end position="122"/>
    </location>
</feature>
<dbReference type="SUPFAM" id="SSF53335">
    <property type="entry name" value="S-adenosyl-L-methionine-dependent methyltransferases"/>
    <property type="match status" value="1"/>
</dbReference>
<protein>
    <recommendedName>
        <fullName evidence="4">tRNA N(3)-methylcytidine methyltransferase</fullName>
        <ecNumber evidence="4">2.1.1.-</ecNumber>
    </recommendedName>
</protein>
<accession>A0AAJ7SHW8</accession>
<dbReference type="Pfam" id="PF08242">
    <property type="entry name" value="Methyltransf_12"/>
    <property type="match status" value="1"/>
</dbReference>
<dbReference type="InterPro" id="IPR029063">
    <property type="entry name" value="SAM-dependent_MTases_sf"/>
</dbReference>
<dbReference type="GO" id="GO:0052735">
    <property type="term" value="F:tRNA (cytidine-3-)-methyltransferase activity"/>
    <property type="evidence" value="ECO:0007669"/>
    <property type="project" value="TreeGrafter"/>
</dbReference>
<keyword evidence="2 4" id="KW-0489">Methyltransferase</keyword>
<dbReference type="KEGG" id="goe:100905791"/>
<dbReference type="PANTHER" id="PTHR22809:SF11">
    <property type="entry name" value="TRNA N(3)-METHYLCYTIDINE METHYLTRANSFERASE METTL2"/>
    <property type="match status" value="1"/>
</dbReference>
<dbReference type="Proteomes" id="UP000694867">
    <property type="component" value="Unplaced"/>
</dbReference>
<dbReference type="CDD" id="cd02440">
    <property type="entry name" value="AdoMet_MTases"/>
    <property type="match status" value="1"/>
</dbReference>
<feature type="compositionally biased region" description="Polar residues" evidence="5">
    <location>
        <begin position="100"/>
        <end position="110"/>
    </location>
</feature>
<evidence type="ECO:0000313" key="7">
    <source>
        <dbReference type="Proteomes" id="UP000694867"/>
    </source>
</evidence>
<keyword evidence="3 4" id="KW-0808">Transferase</keyword>
<name>A0AAJ7SHW8_9ACAR</name>
<dbReference type="PIRSF" id="PIRSF037755">
    <property type="entry name" value="Mettl2_prd"/>
    <property type="match status" value="1"/>
</dbReference>
<proteinExistence type="inferred from homology"/>
<evidence type="ECO:0000313" key="8">
    <source>
        <dbReference type="RefSeq" id="XP_028968380.1"/>
    </source>
</evidence>
<dbReference type="RefSeq" id="XP_028968380.1">
    <property type="nucleotide sequence ID" value="XM_029112547.1"/>
</dbReference>
<evidence type="ECO:0000256" key="5">
    <source>
        <dbReference type="SAM" id="MobiDB-lite"/>
    </source>
</evidence>
<evidence type="ECO:0000256" key="2">
    <source>
        <dbReference type="ARBA" id="ARBA00022603"/>
    </source>
</evidence>
<feature type="domain" description="Methyltransferase type 12" evidence="6">
    <location>
        <begin position="136"/>
        <end position="238"/>
    </location>
</feature>
<dbReference type="InterPro" id="IPR026113">
    <property type="entry name" value="METTL2/6/8-like"/>
</dbReference>
<dbReference type="InterPro" id="IPR013217">
    <property type="entry name" value="Methyltransf_12"/>
</dbReference>
<evidence type="ECO:0000256" key="3">
    <source>
        <dbReference type="ARBA" id="ARBA00022679"/>
    </source>
</evidence>
<comment type="function">
    <text evidence="4">S-adenosyl-L-methionine-dependent methyltransferase.</text>
</comment>
<comment type="similarity">
    <text evidence="1 4">Belongs to the methyltransferase superfamily. METL family.</text>
</comment>
<dbReference type="CTD" id="52686"/>
<gene>
    <name evidence="8" type="primary">LOC100905791</name>
</gene>
<dbReference type="PANTHER" id="PTHR22809">
    <property type="entry name" value="METHYLTRANSFERASE-RELATED"/>
    <property type="match status" value="1"/>
</dbReference>
<dbReference type="EC" id="2.1.1.-" evidence="4"/>
<dbReference type="AlphaFoldDB" id="A0AAJ7SHW8"/>
<dbReference type="Gene3D" id="3.40.50.150">
    <property type="entry name" value="Vaccinia Virus protein VP39"/>
    <property type="match status" value="1"/>
</dbReference>
<reference evidence="8" key="1">
    <citation type="submission" date="2025-08" db="UniProtKB">
        <authorList>
            <consortium name="RefSeq"/>
        </authorList>
    </citation>
    <scope>IDENTIFICATION</scope>
</reference>
<evidence type="ECO:0000259" key="6">
    <source>
        <dbReference type="Pfam" id="PF08242"/>
    </source>
</evidence>
<evidence type="ECO:0000256" key="4">
    <source>
        <dbReference type="PIRNR" id="PIRNR037755"/>
    </source>
</evidence>
<organism evidence="7 8">
    <name type="scientific">Galendromus occidentalis</name>
    <name type="common">western predatory mite</name>
    <dbReference type="NCBI Taxonomy" id="34638"/>
    <lineage>
        <taxon>Eukaryota</taxon>
        <taxon>Metazoa</taxon>
        <taxon>Ecdysozoa</taxon>
        <taxon>Arthropoda</taxon>
        <taxon>Chelicerata</taxon>
        <taxon>Arachnida</taxon>
        <taxon>Acari</taxon>
        <taxon>Parasitiformes</taxon>
        <taxon>Mesostigmata</taxon>
        <taxon>Gamasina</taxon>
        <taxon>Phytoseioidea</taxon>
        <taxon>Phytoseiidae</taxon>
        <taxon>Typhlodrominae</taxon>
        <taxon>Galendromus</taxon>
    </lineage>
</organism>
<dbReference type="GO" id="GO:0032259">
    <property type="term" value="P:methylation"/>
    <property type="evidence" value="ECO:0007669"/>
    <property type="project" value="UniProtKB-KW"/>
</dbReference>
<keyword evidence="7" id="KW-1185">Reference proteome</keyword>
<dbReference type="GeneID" id="100905791"/>
<sequence length="283" mass="32692">MELTSSSSEDKRPQFGNRLLTDADDVFEHNAWDNVEWTEEQRAAARCKVAEAAENRVDDSSRKHYEDEAANYWDKFYDVHTNRFFKDRHWLFTEFPELLPQNQQTDSPNGTHPGGNDLEKAAESYPGQGARYRVFEMGCGVGNTIFPLLLINKNPDLHVYCADFSPKAIEVLSSHKDLDRARCTPFVCDATAEDWGTPFPEESLDVILFIFVLSTISPEKFEHIARKSFKYLKPGGLLLFRDYGRFDMAQLRFKKGKCLDDNFYVRGDGTRSYFFTQGNYRKL</sequence>